<accession>A0A9N9R1K6</accession>
<dbReference type="InterPro" id="IPR010562">
    <property type="entry name" value="Haemolymph_juvenile_hormone-bd"/>
</dbReference>
<gene>
    <name evidence="1" type="ORF">DIATSA_LOCUS5542</name>
</gene>
<dbReference type="InterPro" id="IPR038606">
    <property type="entry name" value="To_sf"/>
</dbReference>
<dbReference type="AlphaFoldDB" id="A0A9N9R1K6"/>
<evidence type="ECO:0000313" key="2">
    <source>
        <dbReference type="Proteomes" id="UP001153714"/>
    </source>
</evidence>
<dbReference type="OrthoDB" id="6853364at2759"/>
<protein>
    <submittedName>
        <fullName evidence="1">Uncharacterized protein</fullName>
    </submittedName>
</protein>
<evidence type="ECO:0000313" key="1">
    <source>
        <dbReference type="EMBL" id="CAG9787679.1"/>
    </source>
</evidence>
<keyword evidence="2" id="KW-1185">Reference proteome</keyword>
<dbReference type="Proteomes" id="UP001153714">
    <property type="component" value="Chromosome 18"/>
</dbReference>
<reference evidence="1" key="1">
    <citation type="submission" date="2021-12" db="EMBL/GenBank/DDBJ databases">
        <authorList>
            <person name="King R."/>
        </authorList>
    </citation>
    <scope>NUCLEOTIDE SEQUENCE</scope>
</reference>
<name>A0A9N9R1K6_9NEOP</name>
<proteinExistence type="predicted"/>
<sequence>MNDRTGRDGKKHWHVKKSRFTYKLKDKSRLKFENLFNGNEVLARAANDIIENNSNDVVKELGTPIIKAVVDKIVENINKFYKAVPAEEVALD</sequence>
<dbReference type="Gene3D" id="3.15.10.30">
    <property type="entry name" value="Haemolymph juvenile hormone binding protein"/>
    <property type="match status" value="1"/>
</dbReference>
<reference evidence="1" key="2">
    <citation type="submission" date="2022-10" db="EMBL/GenBank/DDBJ databases">
        <authorList>
            <consortium name="ENA_rothamsted_submissions"/>
            <consortium name="culmorum"/>
            <person name="King R."/>
        </authorList>
    </citation>
    <scope>NUCLEOTIDE SEQUENCE</scope>
</reference>
<dbReference type="Pfam" id="PF06585">
    <property type="entry name" value="JHBP"/>
    <property type="match status" value="1"/>
</dbReference>
<organism evidence="1 2">
    <name type="scientific">Diatraea saccharalis</name>
    <name type="common">sugarcane borer</name>
    <dbReference type="NCBI Taxonomy" id="40085"/>
    <lineage>
        <taxon>Eukaryota</taxon>
        <taxon>Metazoa</taxon>
        <taxon>Ecdysozoa</taxon>
        <taxon>Arthropoda</taxon>
        <taxon>Hexapoda</taxon>
        <taxon>Insecta</taxon>
        <taxon>Pterygota</taxon>
        <taxon>Neoptera</taxon>
        <taxon>Endopterygota</taxon>
        <taxon>Lepidoptera</taxon>
        <taxon>Glossata</taxon>
        <taxon>Ditrysia</taxon>
        <taxon>Pyraloidea</taxon>
        <taxon>Crambidae</taxon>
        <taxon>Crambinae</taxon>
        <taxon>Diatraea</taxon>
    </lineage>
</organism>
<dbReference type="EMBL" id="OU893349">
    <property type="protein sequence ID" value="CAG9787679.1"/>
    <property type="molecule type" value="Genomic_DNA"/>
</dbReference>